<dbReference type="EMBL" id="BKCJ011830418">
    <property type="protein sequence ID" value="GFD56524.1"/>
    <property type="molecule type" value="Genomic_DNA"/>
</dbReference>
<organism evidence="1">
    <name type="scientific">Tanacetum cinerariifolium</name>
    <name type="common">Dalmatian daisy</name>
    <name type="synonym">Chrysanthemum cinerariifolium</name>
    <dbReference type="NCBI Taxonomy" id="118510"/>
    <lineage>
        <taxon>Eukaryota</taxon>
        <taxon>Viridiplantae</taxon>
        <taxon>Streptophyta</taxon>
        <taxon>Embryophyta</taxon>
        <taxon>Tracheophyta</taxon>
        <taxon>Spermatophyta</taxon>
        <taxon>Magnoliopsida</taxon>
        <taxon>eudicotyledons</taxon>
        <taxon>Gunneridae</taxon>
        <taxon>Pentapetalae</taxon>
        <taxon>asterids</taxon>
        <taxon>campanulids</taxon>
        <taxon>Asterales</taxon>
        <taxon>Asteraceae</taxon>
        <taxon>Asteroideae</taxon>
        <taxon>Anthemideae</taxon>
        <taxon>Anthemidinae</taxon>
        <taxon>Tanacetum</taxon>
    </lineage>
</organism>
<reference evidence="1" key="1">
    <citation type="journal article" date="2019" name="Sci. Rep.">
        <title>Draft genome of Tanacetum cinerariifolium, the natural source of mosquito coil.</title>
        <authorList>
            <person name="Yamashiro T."/>
            <person name="Shiraishi A."/>
            <person name="Satake H."/>
            <person name="Nakayama K."/>
        </authorList>
    </citation>
    <scope>NUCLEOTIDE SEQUENCE</scope>
</reference>
<evidence type="ECO:0000313" key="1">
    <source>
        <dbReference type="EMBL" id="GFD56524.1"/>
    </source>
</evidence>
<protein>
    <submittedName>
        <fullName evidence="1">Uncharacterized protein</fullName>
    </submittedName>
</protein>
<accession>A0A699XJ57</accession>
<proteinExistence type="predicted"/>
<name>A0A699XJ57_TANCI</name>
<sequence>ARAPVARQQPHEGGTIAGIVAEQARDRASRVAGSGGHESIHVERAFEMRHVGTGLGGHGVVARLQVAPVLGE</sequence>
<comment type="caution">
    <text evidence="1">The sequence shown here is derived from an EMBL/GenBank/DDBJ whole genome shotgun (WGS) entry which is preliminary data.</text>
</comment>
<dbReference type="AlphaFoldDB" id="A0A699XJ57"/>
<gene>
    <name evidence="1" type="ORF">Tci_928493</name>
</gene>
<feature type="non-terminal residue" evidence="1">
    <location>
        <position position="1"/>
    </location>
</feature>